<evidence type="ECO:0000256" key="1">
    <source>
        <dbReference type="ARBA" id="ARBA00004123"/>
    </source>
</evidence>
<proteinExistence type="inferred from homology"/>
<dbReference type="Proteomes" id="UP000077755">
    <property type="component" value="Chromosome 1"/>
</dbReference>
<evidence type="ECO:0000259" key="6">
    <source>
        <dbReference type="Pfam" id="PF05182"/>
    </source>
</evidence>
<dbReference type="STRING" id="79200.A0A166HVW9"/>
<comment type="similarity">
    <text evidence="2">Belongs to the FIP1 family.</text>
</comment>
<organism evidence="7">
    <name type="scientific">Daucus carota subsp. sativus</name>
    <name type="common">Carrot</name>
    <dbReference type="NCBI Taxonomy" id="79200"/>
    <lineage>
        <taxon>Eukaryota</taxon>
        <taxon>Viridiplantae</taxon>
        <taxon>Streptophyta</taxon>
        <taxon>Embryophyta</taxon>
        <taxon>Tracheophyta</taxon>
        <taxon>Spermatophyta</taxon>
        <taxon>Magnoliopsida</taxon>
        <taxon>eudicotyledons</taxon>
        <taxon>Gunneridae</taxon>
        <taxon>Pentapetalae</taxon>
        <taxon>asterids</taxon>
        <taxon>campanulids</taxon>
        <taxon>Apiales</taxon>
        <taxon>Apiaceae</taxon>
        <taxon>Apioideae</taxon>
        <taxon>Scandiceae</taxon>
        <taxon>Daucinae</taxon>
        <taxon>Daucus</taxon>
        <taxon>Daucus sect. Daucus</taxon>
    </lineage>
</organism>
<feature type="region of interest" description="Disordered" evidence="5">
    <location>
        <begin position="839"/>
        <end position="890"/>
    </location>
</feature>
<evidence type="ECO:0000313" key="8">
    <source>
        <dbReference type="EMBL" id="WOG84105.1"/>
    </source>
</evidence>
<dbReference type="GO" id="GO:0005634">
    <property type="term" value="C:nucleus"/>
    <property type="evidence" value="ECO:0007669"/>
    <property type="project" value="UniProtKB-SubCell"/>
</dbReference>
<comment type="subcellular location">
    <subcellularLocation>
        <location evidence="1">Nucleus</location>
    </subcellularLocation>
</comment>
<dbReference type="Pfam" id="PF05182">
    <property type="entry name" value="Fip1"/>
    <property type="match status" value="1"/>
</dbReference>
<evidence type="ECO:0000313" key="9">
    <source>
        <dbReference type="Proteomes" id="UP000077755"/>
    </source>
</evidence>
<keyword evidence="9" id="KW-1185">Reference proteome</keyword>
<dbReference type="InterPro" id="IPR007854">
    <property type="entry name" value="Fip1_dom"/>
</dbReference>
<protein>
    <recommendedName>
        <fullName evidence="6">Pre-mRNA polyadenylation factor Fip1 domain-containing protein</fullName>
    </recommendedName>
</protein>
<dbReference type="InterPro" id="IPR044976">
    <property type="entry name" value="FIPS5/FIPS3-like"/>
</dbReference>
<evidence type="ECO:0000256" key="2">
    <source>
        <dbReference type="ARBA" id="ARBA00007459"/>
    </source>
</evidence>
<feature type="region of interest" description="Disordered" evidence="5">
    <location>
        <begin position="999"/>
        <end position="1028"/>
    </location>
</feature>
<dbReference type="Gramene" id="KZN10457">
    <property type="protein sequence ID" value="KZN10457"/>
    <property type="gene ID" value="DCAR_003113"/>
</dbReference>
<feature type="compositionally biased region" description="Basic and acidic residues" evidence="5">
    <location>
        <begin position="762"/>
        <end position="779"/>
    </location>
</feature>
<reference evidence="8" key="2">
    <citation type="submission" date="2022-03" db="EMBL/GenBank/DDBJ databases">
        <title>Draft title - Genomic analysis of global carrot germplasm unveils the trajectory of domestication and the origin of high carotenoid orange carrot.</title>
        <authorList>
            <person name="Iorizzo M."/>
            <person name="Ellison S."/>
            <person name="Senalik D."/>
            <person name="Macko-Podgorni A."/>
            <person name="Grzebelus D."/>
            <person name="Bostan H."/>
            <person name="Rolling W."/>
            <person name="Curaba J."/>
            <person name="Simon P."/>
        </authorList>
    </citation>
    <scope>NUCLEOTIDE SEQUENCE</scope>
    <source>
        <tissue evidence="8">Leaf</tissue>
    </source>
</reference>
<evidence type="ECO:0000256" key="5">
    <source>
        <dbReference type="SAM" id="MobiDB-lite"/>
    </source>
</evidence>
<feature type="compositionally biased region" description="Polar residues" evidence="5">
    <location>
        <begin position="872"/>
        <end position="884"/>
    </location>
</feature>
<dbReference type="EMBL" id="LNRQ01000001">
    <property type="protein sequence ID" value="KZN10457.1"/>
    <property type="molecule type" value="Genomic_DNA"/>
</dbReference>
<keyword evidence="3" id="KW-0507">mRNA processing</keyword>
<dbReference type="PANTHER" id="PTHR36884:SF4">
    <property type="entry name" value="FIP1[III]-LIKE PROTEIN"/>
    <property type="match status" value="1"/>
</dbReference>
<evidence type="ECO:0000313" key="7">
    <source>
        <dbReference type="EMBL" id="KZN10457.1"/>
    </source>
</evidence>
<evidence type="ECO:0000256" key="4">
    <source>
        <dbReference type="ARBA" id="ARBA00023242"/>
    </source>
</evidence>
<feature type="domain" description="Pre-mRNA polyadenylation factor Fip1" evidence="6">
    <location>
        <begin position="505"/>
        <end position="539"/>
    </location>
</feature>
<accession>A0A166HVW9</accession>
<name>A0A166HVW9_DAUCS</name>
<evidence type="ECO:0000256" key="3">
    <source>
        <dbReference type="ARBA" id="ARBA00022664"/>
    </source>
</evidence>
<reference evidence="7" key="1">
    <citation type="journal article" date="2016" name="Nat. Genet.">
        <title>A high-quality carrot genome assembly provides new insights into carotenoid accumulation and asterid genome evolution.</title>
        <authorList>
            <person name="Iorizzo M."/>
            <person name="Ellison S."/>
            <person name="Senalik D."/>
            <person name="Zeng P."/>
            <person name="Satapoomin P."/>
            <person name="Huang J."/>
            <person name="Bowman M."/>
            <person name="Iovene M."/>
            <person name="Sanseverino W."/>
            <person name="Cavagnaro P."/>
            <person name="Yildiz M."/>
            <person name="Macko-Podgorni A."/>
            <person name="Moranska E."/>
            <person name="Grzebelus E."/>
            <person name="Grzebelus D."/>
            <person name="Ashrafi H."/>
            <person name="Zheng Z."/>
            <person name="Cheng S."/>
            <person name="Spooner D."/>
            <person name="Van Deynze A."/>
            <person name="Simon P."/>
        </authorList>
    </citation>
    <scope>NUCLEOTIDE SEQUENCE [LARGE SCALE GENOMIC DNA]</scope>
    <source>
        <tissue evidence="7">Leaf</tissue>
    </source>
</reference>
<dbReference type="EMBL" id="CP093343">
    <property type="protein sequence ID" value="WOG84105.1"/>
    <property type="molecule type" value="Genomic_DNA"/>
</dbReference>
<keyword evidence="4" id="KW-0539">Nucleus</keyword>
<gene>
    <name evidence="7" type="ORF">DCAR_003113</name>
    <name evidence="8" type="ORF">DCAR_0103285</name>
</gene>
<dbReference type="PANTHER" id="PTHR36884">
    <property type="entry name" value="FIP1[III]-LIKE PROTEIN"/>
    <property type="match status" value="1"/>
</dbReference>
<dbReference type="GO" id="GO:0006397">
    <property type="term" value="P:mRNA processing"/>
    <property type="evidence" value="ECO:0007669"/>
    <property type="project" value="UniProtKB-KW"/>
</dbReference>
<feature type="region of interest" description="Disordered" evidence="5">
    <location>
        <begin position="750"/>
        <end position="780"/>
    </location>
</feature>
<dbReference type="AlphaFoldDB" id="A0A166HVW9"/>
<feature type="compositionally biased region" description="Basic and acidic residues" evidence="5">
    <location>
        <begin position="839"/>
        <end position="863"/>
    </location>
</feature>
<sequence length="1059" mass="118140">MEPDGDDFGPLYSDHVVKPCSLVQEAGFSNDQSPSKHCASSVFSANVVEGLREYDGFLLSQCGGGGESGADDVGMEENEGGFDGEGLDVDGKKGKMVDEKEVDVVAEMMDEDDVGFSAGDGDAQSFDVVCKGNEDGVEDFKGLGDDDVCVNEEESEGDESLDIIVEDSGLNEGCEGGDKKEVEIKEVGLADVMCKGNEDGVEDFKGLGDDDVCVNEEESEGDDSLDIIVEDSGLNEGCEGGDKKEVEIKEVGLADVMCKGNEDGVEDFKGLGDDDVCVNEEESEGDESLDIIVEDSGLNEGCEGGDKKEVEIKEVGLADVMCKGNEDGVEDIKGLGNDEVYVNEDDSEGDESLDIIVEDSGLNDGCEGSDKKEVEIKEFGLKESNSIPEYLDDDLEPGEIPGMKMEFVDDVEARVGHSNQSSDEAFKGVRSVFTSQTIDKDSKGEQDQVEPVQNAANNYRVARFCDLQNQVNPVHNAAYNHGINRFRHLPEAYKKAFNLEDKYSRNKPWTRPGANLSDYFNFDLDEESWQNYCNQLKQLLQTSSPSKAVGNKSGQLQQSGEAKQVHVSSGEQVSCRQKHHQREHDSDVTIEIGEAIQVYISSVERVSCLENPHKRRCGSDAIIEIVCVDSADDTELFTKDLRDCALHEYKTRPTTIHKIINGDNILPFPLDGSFHQISDDERTSPWVMMNYALEGRWWREFELVVGKKKERFYNQERSVHLDYPKERTEAEQRLHGELVKCDKVQIRLENNRFHNSGRRSRRQGDSKYKRSSELPDESKPTANVYVNNEITKNRFDSSRMSIEETLSQTNYEGGSNDKLNKGCRVDKDNGNGMKIEEFLSQTDDREGNNDKKFNIGSADDKGNCRMRRKETLSQTEQQEGNNNKMLDRGSAVKEDTCRIRIAETLSQVDHQEGNDNKKFNMGSAVHEDNCGMIIEETLSQTDDQEGNNDKRLNKGRTVHEDFYSKQATKPIDNHEQEFPSNCNLASNSGNNVIFGDQKHEAERGKNVDKESEKMQGSPEARESPSEDMKELMSNIRNLMTEIDDLVRQHEHEHKICCLR</sequence>